<protein>
    <submittedName>
        <fullName evidence="3">Uncharacterized protein</fullName>
    </submittedName>
</protein>
<comment type="caution">
    <text evidence="3">The sequence shown here is derived from an EMBL/GenBank/DDBJ whole genome shotgun (WGS) entry which is preliminary data.</text>
</comment>
<organism evidence="3 4">
    <name type="scientific">Mycena maculata</name>
    <dbReference type="NCBI Taxonomy" id="230809"/>
    <lineage>
        <taxon>Eukaryota</taxon>
        <taxon>Fungi</taxon>
        <taxon>Dikarya</taxon>
        <taxon>Basidiomycota</taxon>
        <taxon>Agaricomycotina</taxon>
        <taxon>Agaricomycetes</taxon>
        <taxon>Agaricomycetidae</taxon>
        <taxon>Agaricales</taxon>
        <taxon>Marasmiineae</taxon>
        <taxon>Mycenaceae</taxon>
        <taxon>Mycena</taxon>
    </lineage>
</organism>
<gene>
    <name evidence="3" type="ORF">DFH07DRAFT_765131</name>
</gene>
<keyword evidence="4" id="KW-1185">Reference proteome</keyword>
<dbReference type="AlphaFoldDB" id="A0AAD7K8G5"/>
<evidence type="ECO:0000313" key="4">
    <source>
        <dbReference type="Proteomes" id="UP001215280"/>
    </source>
</evidence>
<dbReference type="EMBL" id="JARJLG010000005">
    <property type="protein sequence ID" value="KAJ7780604.1"/>
    <property type="molecule type" value="Genomic_DNA"/>
</dbReference>
<proteinExistence type="predicted"/>
<feature type="transmembrane region" description="Helical" evidence="2">
    <location>
        <begin position="20"/>
        <end position="41"/>
    </location>
</feature>
<keyword evidence="2" id="KW-1133">Transmembrane helix</keyword>
<feature type="compositionally biased region" description="Low complexity" evidence="1">
    <location>
        <begin position="149"/>
        <end position="159"/>
    </location>
</feature>
<keyword evidence="2" id="KW-0472">Membrane</keyword>
<evidence type="ECO:0000256" key="1">
    <source>
        <dbReference type="SAM" id="MobiDB-lite"/>
    </source>
</evidence>
<feature type="compositionally biased region" description="Acidic residues" evidence="1">
    <location>
        <begin position="161"/>
        <end position="185"/>
    </location>
</feature>
<evidence type="ECO:0000313" key="3">
    <source>
        <dbReference type="EMBL" id="KAJ7780604.1"/>
    </source>
</evidence>
<name>A0AAD7K8G5_9AGAR</name>
<reference evidence="3" key="1">
    <citation type="submission" date="2023-03" db="EMBL/GenBank/DDBJ databases">
        <title>Massive genome expansion in bonnet fungi (Mycena s.s.) driven by repeated elements and novel gene families across ecological guilds.</title>
        <authorList>
            <consortium name="Lawrence Berkeley National Laboratory"/>
            <person name="Harder C.B."/>
            <person name="Miyauchi S."/>
            <person name="Viragh M."/>
            <person name="Kuo A."/>
            <person name="Thoen E."/>
            <person name="Andreopoulos B."/>
            <person name="Lu D."/>
            <person name="Skrede I."/>
            <person name="Drula E."/>
            <person name="Henrissat B."/>
            <person name="Morin E."/>
            <person name="Kohler A."/>
            <person name="Barry K."/>
            <person name="LaButti K."/>
            <person name="Morin E."/>
            <person name="Salamov A."/>
            <person name="Lipzen A."/>
            <person name="Mereny Z."/>
            <person name="Hegedus B."/>
            <person name="Baldrian P."/>
            <person name="Stursova M."/>
            <person name="Weitz H."/>
            <person name="Taylor A."/>
            <person name="Grigoriev I.V."/>
            <person name="Nagy L.G."/>
            <person name="Martin F."/>
            <person name="Kauserud H."/>
        </authorList>
    </citation>
    <scope>NUCLEOTIDE SEQUENCE</scope>
    <source>
        <strain evidence="3">CBHHK188m</strain>
    </source>
</reference>
<feature type="region of interest" description="Disordered" evidence="1">
    <location>
        <begin position="145"/>
        <end position="201"/>
    </location>
</feature>
<keyword evidence="2" id="KW-0812">Transmembrane</keyword>
<sequence>MDPLSSPPANSSALELAADGQVMISITFQHLLIYVCCLGLVSHALTMQTTKLCMLSSDGPVVVDNTVVESFFDLFGTCMRDLDLPVFPPLSQFSVSPLGISAHTLQNNIGAAAPHSSVSLQAVRTENQALSSRWEINTDIGTFHESYSHSDSASDSGTDPDMPELQDIIDSESESESGSDSDTDSDIPPLEPWTPFAHRGHYTPSARAERLRLRRLNGHLHCLSPSHQLAVPTTIPTTIV</sequence>
<accession>A0AAD7K8G5</accession>
<dbReference type="Proteomes" id="UP001215280">
    <property type="component" value="Unassembled WGS sequence"/>
</dbReference>
<evidence type="ECO:0000256" key="2">
    <source>
        <dbReference type="SAM" id="Phobius"/>
    </source>
</evidence>